<evidence type="ECO:0000313" key="3">
    <source>
        <dbReference type="Proteomes" id="UP000034112"/>
    </source>
</evidence>
<evidence type="ECO:0000313" key="2">
    <source>
        <dbReference type="EMBL" id="KKO96750.1"/>
    </source>
</evidence>
<feature type="compositionally biased region" description="Pro residues" evidence="1">
    <location>
        <begin position="24"/>
        <end position="36"/>
    </location>
</feature>
<comment type="caution">
    <text evidence="2">The sequence shown here is derived from an EMBL/GenBank/DDBJ whole genome shotgun (WGS) entry which is preliminary data.</text>
</comment>
<protein>
    <submittedName>
        <fullName evidence="2">Uncharacterized protein</fullName>
    </submittedName>
</protein>
<dbReference type="PANTHER" id="PTHR40619">
    <property type="entry name" value="FUNGAL STAND N-TERMINAL GOODBYE DOMAIN-CONTAINING PROTEIN"/>
    <property type="match status" value="1"/>
</dbReference>
<dbReference type="OMA" id="YERESWI"/>
<accession>A0A0F9WUA1</accession>
<evidence type="ECO:0000256" key="1">
    <source>
        <dbReference type="SAM" id="MobiDB-lite"/>
    </source>
</evidence>
<name>A0A0F9WUA1_TRIHA</name>
<feature type="region of interest" description="Disordered" evidence="1">
    <location>
        <begin position="1"/>
        <end position="47"/>
    </location>
</feature>
<reference evidence="3" key="1">
    <citation type="journal article" date="2015" name="Genome Announc.">
        <title>Draft whole-genome sequence of the biocontrol agent Trichoderma harzianum T6776.</title>
        <authorList>
            <person name="Baroncelli R."/>
            <person name="Piaggeschi G."/>
            <person name="Fiorini L."/>
            <person name="Bertolini E."/>
            <person name="Zapparata A."/>
            <person name="Pe M.E."/>
            <person name="Sarrocco S."/>
            <person name="Vannacci G."/>
        </authorList>
    </citation>
    <scope>NUCLEOTIDE SEQUENCE [LARGE SCALE GENOMIC DNA]</scope>
    <source>
        <strain evidence="3">T6776</strain>
    </source>
</reference>
<proteinExistence type="predicted"/>
<dbReference type="AlphaFoldDB" id="A0A0F9WUA1"/>
<dbReference type="PANTHER" id="PTHR40619:SF3">
    <property type="entry name" value="FUNGAL STAND N-TERMINAL GOODBYE DOMAIN-CONTAINING PROTEIN"/>
    <property type="match status" value="1"/>
</dbReference>
<dbReference type="OrthoDB" id="5419927at2759"/>
<dbReference type="Proteomes" id="UP000034112">
    <property type="component" value="Unassembled WGS sequence"/>
</dbReference>
<dbReference type="EMBL" id="JOKZ01000746">
    <property type="protein sequence ID" value="KKO96750.1"/>
    <property type="molecule type" value="Genomic_DNA"/>
</dbReference>
<organism evidence="2 3">
    <name type="scientific">Trichoderma harzianum</name>
    <name type="common">Hypocrea lixii</name>
    <dbReference type="NCBI Taxonomy" id="5544"/>
    <lineage>
        <taxon>Eukaryota</taxon>
        <taxon>Fungi</taxon>
        <taxon>Dikarya</taxon>
        <taxon>Ascomycota</taxon>
        <taxon>Pezizomycotina</taxon>
        <taxon>Sordariomycetes</taxon>
        <taxon>Hypocreomycetidae</taxon>
        <taxon>Hypocreales</taxon>
        <taxon>Hypocreaceae</taxon>
        <taxon>Trichoderma</taxon>
    </lineage>
</organism>
<sequence>MQDREYVEATMNQFRELIRERTPSPSPAPSPAPSPSPMLLGPWQPPTQAQGPPLPWYPPAYTQQYPYYMYPPYMYPPQQPLVWHPQPSVQVQPAVSPNSAWLQEVLYTPYSDDKDLKQVSDENDLISLRYRVRAEQVVSTPEFRDWAIKAKSKELLVEGNFGYDDCHYISALSLLCATLTQSFRTREEYISTVFFCGCHGKDDQDDDDEDVGGVAIMKSMILQLLKQHHLFDLTGLEKDIKLDSLKAGDIDQICGLFVWLVKRLPRNLMLVCIIDGAVHFEIDVFEDGLQKVIKCLLSLSKDNTVSIPVKVLVTSPIQTEMTGNLFREEGDDDDSRFISLESFPEINYLSAAIESDREMNEQMDAYEGNHE</sequence>
<gene>
    <name evidence="2" type="ORF">THAR02_11147</name>
</gene>